<evidence type="ECO:0000256" key="2">
    <source>
        <dbReference type="ARBA" id="ARBA00012513"/>
    </source>
</evidence>
<evidence type="ECO:0000256" key="14">
    <source>
        <dbReference type="ARBA" id="ARBA00023170"/>
    </source>
</evidence>
<keyword evidence="25" id="KW-1185">Reference proteome</keyword>
<dbReference type="InterPro" id="IPR000719">
    <property type="entry name" value="Prot_kinase_dom"/>
</dbReference>
<dbReference type="InterPro" id="IPR001245">
    <property type="entry name" value="Ser-Thr/Tyr_kinase_cat_dom"/>
</dbReference>
<evidence type="ECO:0000256" key="10">
    <source>
        <dbReference type="ARBA" id="ARBA00022840"/>
    </source>
</evidence>
<feature type="domain" description="EGF-like" evidence="22">
    <location>
        <begin position="1529"/>
        <end position="1567"/>
    </location>
</feature>
<keyword evidence="12 19" id="KW-0472">Membrane</keyword>
<dbReference type="Proteomes" id="UP000657918">
    <property type="component" value="Unassembled WGS sequence"/>
</dbReference>
<evidence type="ECO:0000256" key="8">
    <source>
        <dbReference type="ARBA" id="ARBA00022741"/>
    </source>
</evidence>
<keyword evidence="9" id="KW-0418">Kinase</keyword>
<feature type="signal peptide" evidence="20">
    <location>
        <begin position="1"/>
        <end position="22"/>
    </location>
</feature>
<dbReference type="FunFam" id="2.90.10.10:FF:000026">
    <property type="entry name" value="Serine/threonine-protein kinase"/>
    <property type="match status" value="3"/>
</dbReference>
<dbReference type="SMART" id="SM00108">
    <property type="entry name" value="B_lectin"/>
    <property type="match status" value="3"/>
</dbReference>
<feature type="domain" description="Bulb-type lectin" evidence="23">
    <location>
        <begin position="502"/>
        <end position="619"/>
    </location>
</feature>
<dbReference type="PROSITE" id="PS50011">
    <property type="entry name" value="PROTEIN_KINASE_DOM"/>
    <property type="match status" value="1"/>
</dbReference>
<dbReference type="InterPro" id="IPR000858">
    <property type="entry name" value="S_locus_glycoprot_dom"/>
</dbReference>
<keyword evidence="10" id="KW-0067">ATP-binding</keyword>
<dbReference type="SUPFAM" id="SSF56112">
    <property type="entry name" value="Protein kinase-like (PK-like)"/>
    <property type="match status" value="1"/>
</dbReference>
<evidence type="ECO:0000256" key="20">
    <source>
        <dbReference type="SAM" id="SignalP"/>
    </source>
</evidence>
<organism evidence="24 25">
    <name type="scientific">Salix dunnii</name>
    <dbReference type="NCBI Taxonomy" id="1413687"/>
    <lineage>
        <taxon>Eukaryota</taxon>
        <taxon>Viridiplantae</taxon>
        <taxon>Streptophyta</taxon>
        <taxon>Embryophyta</taxon>
        <taxon>Tracheophyta</taxon>
        <taxon>Spermatophyta</taxon>
        <taxon>Magnoliopsida</taxon>
        <taxon>eudicotyledons</taxon>
        <taxon>Gunneridae</taxon>
        <taxon>Pentapetalae</taxon>
        <taxon>rosids</taxon>
        <taxon>fabids</taxon>
        <taxon>Malpighiales</taxon>
        <taxon>Salicaceae</taxon>
        <taxon>Saliceae</taxon>
        <taxon>Salix</taxon>
    </lineage>
</organism>
<dbReference type="InterPro" id="IPR001480">
    <property type="entry name" value="Bulb-type_lectin_dom"/>
</dbReference>
<feature type="chain" id="PRO_5033011148" description="non-specific serine/threonine protein kinase" evidence="20">
    <location>
        <begin position="23"/>
        <end position="1753"/>
    </location>
</feature>
<keyword evidence="13" id="KW-1015">Disulfide bond</keyword>
<evidence type="ECO:0000313" key="24">
    <source>
        <dbReference type="EMBL" id="KAF9679012.1"/>
    </source>
</evidence>
<dbReference type="InterPro" id="IPR000742">
    <property type="entry name" value="EGF"/>
</dbReference>
<evidence type="ECO:0000256" key="6">
    <source>
        <dbReference type="ARBA" id="ARBA00022692"/>
    </source>
</evidence>
<dbReference type="FunFam" id="2.90.10.30:FF:000001">
    <property type="entry name" value="Serine/threonine-protein kinase"/>
    <property type="match status" value="1"/>
</dbReference>
<name>A0A835MU62_9ROSI</name>
<evidence type="ECO:0000256" key="18">
    <source>
        <dbReference type="PROSITE-ProRule" id="PRU00076"/>
    </source>
</evidence>
<dbReference type="Gene3D" id="2.90.10.10">
    <property type="entry name" value="Bulb-type lectin domain"/>
    <property type="match status" value="4"/>
</dbReference>
<dbReference type="FunFam" id="1.10.510.10:FF:000590">
    <property type="entry name" value="PR5-like receptor kinase"/>
    <property type="match status" value="1"/>
</dbReference>
<evidence type="ECO:0000256" key="16">
    <source>
        <dbReference type="ARBA" id="ARBA00047899"/>
    </source>
</evidence>
<keyword evidence="14" id="KW-0675">Receptor</keyword>
<evidence type="ECO:0000256" key="1">
    <source>
        <dbReference type="ARBA" id="ARBA00004479"/>
    </source>
</evidence>
<evidence type="ECO:0000259" key="21">
    <source>
        <dbReference type="PROSITE" id="PS50011"/>
    </source>
</evidence>
<feature type="domain" description="Protein kinase" evidence="21">
    <location>
        <begin position="963"/>
        <end position="1252"/>
    </location>
</feature>
<dbReference type="GO" id="GO:0016020">
    <property type="term" value="C:membrane"/>
    <property type="evidence" value="ECO:0007669"/>
    <property type="project" value="UniProtKB-SubCell"/>
</dbReference>
<sequence length="1753" mass="195956">MDSAYSALLLVFFFWITETVSSQQSQTPSIELGSSLSTTFQPTSWHSPSGRFAFGFYQQGSGFIVGIWLASKPDATITWTINREDPHVTSNATLELTKKGELVLRRHRNNAADEEELIAKDLKGSVSYAQMLDSGNFVLYNERSEAIWESFNFPTDTILGGQNLNAGSELLSSVSAIDLTTRRFHLRMQDDGNLVLYPVDTLDLPLDAYWSSSTNGYPGIHLNLAFTGDLLLVNKTLHAIQTVLFSGSKSNNTSVIYRATLGYDGVFRLYSHNFGGAAEYNISLMWYVPRQQCDVRGFCGFNSYCNIIIDGQPDCLCLPGTAYVDPNRRFQGCERNYNEGSCEDTNEMASIYNITVMEQIKWDDNAYFSSSMSEESCRESCLEDCYCAGALYESGTCSKQKYPVKYAKRIVQDQLPKVFFKITLESIKSFREYRHVIHRTSRKAVVQILVMSLAFITWCLVALSISAFFILKSRVIKGRMQMESGNFGLAQSRTKPNQCGEIHLGSQLFPTTNLQSWLSPSGHFAFGFYPQGNGFAIGIWLIGQLDNTVVWTVNRDDPPVSSNATIYFSEKGELLLRTEKGYEKPIAGDLNVSDSASMLDSGNFVLYSNCNRIWQSFDFPTDTILGGQGLSISQKLVSSVSSSNHSSGRFFLAMQGDGNLVAYPRKSAALPSDAYWVSHTDYNVGLNLSLTNQGLLLMNIYKPGPDVLLFANSSYSCENRITIFRAMLDADGIFKLYSHCFESKTSWSVHIEWSALANQCDVPGFCDFNSYCSGTGTNCECSCYPGFAFNDPDDKFSGCYRNASESFCAGRKEVRKYQVKGIENLLFERDPYSVHELEKEKCRSSCLEDCHCNIALYMGAKCEKYTFPIRYGRKNKSISSTAFFKEETIPDQKIIIESKKSLIMFLAIIFSSIAILCFGIAISTFFVYRDRAFLYEKLSEITSLTAEFTLRSFSYDELEKATNGFREELGRGSVGAVYKGKINGGEKTVAVKRLEKVLDQGEKNFQAKITIIGQTYHRNLVQLLGFCFDRSRRLLVYEYLKNGTLAEILFTAERRPVWKERMRIALDIARGILYLHEECEACIIHCNITPQNILMDDSGTAKISDFGLSKLLYPDRIRSSMALLSHSRGHLAPEWQSNAVISVKADIYSFGVVLLEIISCRSSIKADVSTEDEMILSRWAYQCFVAGQLDMLVKDEHIEYDSLERMVRIGLWCVQNDPSSRPAIKNVILMLEGSEDIPNPPSLAPEIISPYINIEAHLDLTRNTEISQSLQSNITKGSTLFTNSTPNFWLSPSGHFAFGFYPSGNGFRVGTWLIGRPRNTVVWTTMRDEPALLPGVSLVFTTDGRLLVQNFTEVQLIAKTNQMAQVAAMHDSGNFLLYGSNLEVVWATFQFPTNTLLVTQELGPEKILYSSKSDTDDSAGDFKLWMQGDGNLVAYQSKSLQVVKYSYWSSQSKSNTRGVSLNFAADSRLYLVNSTGFSIRNLTGGTLPVNKTTLYRATFDVDGVLRLYQHQMGTDGSLNSIVLWSAINREDRCSVKGACGLNSYCDNNGADNIACFCPPGFDFADPNQPNKGCKLNSSEDNDCFLKGANDDYMISTLENTIWERDEYEVLTPVSEEECSKACLEDCYCVVAMFKDQVCFKPKLPLRNGIKNSSSPATSFVKVRTTNTKNIITKKLGKELLITGVGCYGAGELKKVVGEVEVNLEELEKMVKIGLWCVQTEIDLRPTMKQVILMMDGTIVTPPPPPPPNSAANN</sequence>
<evidence type="ECO:0000259" key="22">
    <source>
        <dbReference type="PROSITE" id="PS50026"/>
    </source>
</evidence>
<keyword evidence="15" id="KW-0325">Glycoprotein</keyword>
<evidence type="ECO:0000256" key="12">
    <source>
        <dbReference type="ARBA" id="ARBA00023136"/>
    </source>
</evidence>
<evidence type="ECO:0000256" key="9">
    <source>
        <dbReference type="ARBA" id="ARBA00022777"/>
    </source>
</evidence>
<dbReference type="PROSITE" id="PS50026">
    <property type="entry name" value="EGF_3"/>
    <property type="match status" value="1"/>
</dbReference>
<dbReference type="Pfam" id="PF07714">
    <property type="entry name" value="PK_Tyr_Ser-Thr"/>
    <property type="match status" value="1"/>
</dbReference>
<comment type="catalytic activity">
    <reaction evidence="16">
        <text>L-threonyl-[protein] + ATP = O-phospho-L-threonyl-[protein] + ADP + H(+)</text>
        <dbReference type="Rhea" id="RHEA:46608"/>
        <dbReference type="Rhea" id="RHEA-COMP:11060"/>
        <dbReference type="Rhea" id="RHEA-COMP:11605"/>
        <dbReference type="ChEBI" id="CHEBI:15378"/>
        <dbReference type="ChEBI" id="CHEBI:30013"/>
        <dbReference type="ChEBI" id="CHEBI:30616"/>
        <dbReference type="ChEBI" id="CHEBI:61977"/>
        <dbReference type="ChEBI" id="CHEBI:456216"/>
        <dbReference type="EC" id="2.7.11.1"/>
    </reaction>
</comment>
<dbReference type="InterPro" id="IPR051343">
    <property type="entry name" value="G-type_lectin_kinases/EP1-like"/>
</dbReference>
<feature type="domain" description="Bulb-type lectin" evidence="23">
    <location>
        <begin position="21"/>
        <end position="152"/>
    </location>
</feature>
<keyword evidence="8" id="KW-0547">Nucleotide-binding</keyword>
<dbReference type="Gene3D" id="3.30.200.20">
    <property type="entry name" value="Phosphorylase Kinase, domain 1"/>
    <property type="match status" value="1"/>
</dbReference>
<dbReference type="InterPro" id="IPR036426">
    <property type="entry name" value="Bulb-type_lectin_dom_sf"/>
</dbReference>
<keyword evidence="5" id="KW-0808">Transferase</keyword>
<dbReference type="FunFam" id="3.30.200.20:FF:000059">
    <property type="entry name" value="S-receptor-like serine/threonine-protein kinase"/>
    <property type="match status" value="1"/>
</dbReference>
<keyword evidence="3" id="KW-0723">Serine/threonine-protein kinase</keyword>
<feature type="domain" description="Bulb-type lectin" evidence="23">
    <location>
        <begin position="1271"/>
        <end position="1390"/>
    </location>
</feature>
<dbReference type="EMBL" id="JADGMS010000007">
    <property type="protein sequence ID" value="KAF9679012.1"/>
    <property type="molecule type" value="Genomic_DNA"/>
</dbReference>
<evidence type="ECO:0000256" key="13">
    <source>
        <dbReference type="ARBA" id="ARBA00023157"/>
    </source>
</evidence>
<evidence type="ECO:0000256" key="19">
    <source>
        <dbReference type="SAM" id="Phobius"/>
    </source>
</evidence>
<evidence type="ECO:0000256" key="17">
    <source>
        <dbReference type="ARBA" id="ARBA00048679"/>
    </source>
</evidence>
<dbReference type="Pfam" id="PF01453">
    <property type="entry name" value="B_lectin"/>
    <property type="match status" value="3"/>
</dbReference>
<keyword evidence="6 19" id="KW-0812">Transmembrane</keyword>
<dbReference type="EC" id="2.7.11.1" evidence="2"/>
<dbReference type="Pfam" id="PF00954">
    <property type="entry name" value="S_locus_glycop"/>
    <property type="match status" value="1"/>
</dbReference>
<proteinExistence type="predicted"/>
<dbReference type="GO" id="GO:0004674">
    <property type="term" value="F:protein serine/threonine kinase activity"/>
    <property type="evidence" value="ECO:0007669"/>
    <property type="project" value="UniProtKB-KW"/>
</dbReference>
<evidence type="ECO:0000256" key="11">
    <source>
        <dbReference type="ARBA" id="ARBA00022989"/>
    </source>
</evidence>
<comment type="caution">
    <text evidence="18">Lacks conserved residue(s) required for the propagation of feature annotation.</text>
</comment>
<dbReference type="InterPro" id="IPR011009">
    <property type="entry name" value="Kinase-like_dom_sf"/>
</dbReference>
<keyword evidence="4 18" id="KW-0245">EGF-like domain</keyword>
<keyword evidence="7 20" id="KW-0732">Signal</keyword>
<evidence type="ECO:0000259" key="23">
    <source>
        <dbReference type="PROSITE" id="PS50927"/>
    </source>
</evidence>
<feature type="transmembrane region" description="Helical" evidence="19">
    <location>
        <begin position="902"/>
        <end position="928"/>
    </location>
</feature>
<evidence type="ECO:0000256" key="5">
    <source>
        <dbReference type="ARBA" id="ARBA00022679"/>
    </source>
</evidence>
<comment type="subcellular location">
    <subcellularLocation>
        <location evidence="1">Membrane</location>
        <topology evidence="1">Single-pass type I membrane protein</topology>
    </subcellularLocation>
</comment>
<keyword evidence="11 19" id="KW-1133">Transmembrane helix</keyword>
<dbReference type="GO" id="GO:0005524">
    <property type="term" value="F:ATP binding"/>
    <property type="evidence" value="ECO:0007669"/>
    <property type="project" value="UniProtKB-KW"/>
</dbReference>
<dbReference type="SUPFAM" id="SSF51110">
    <property type="entry name" value="alpha-D-mannose-specific plant lectins"/>
    <property type="match status" value="4"/>
</dbReference>
<evidence type="ECO:0000256" key="3">
    <source>
        <dbReference type="ARBA" id="ARBA00022527"/>
    </source>
</evidence>
<evidence type="ECO:0000256" key="4">
    <source>
        <dbReference type="ARBA" id="ARBA00022536"/>
    </source>
</evidence>
<evidence type="ECO:0000256" key="15">
    <source>
        <dbReference type="ARBA" id="ARBA00023180"/>
    </source>
</evidence>
<evidence type="ECO:0000313" key="25">
    <source>
        <dbReference type="Proteomes" id="UP000657918"/>
    </source>
</evidence>
<dbReference type="PANTHER" id="PTHR47976">
    <property type="entry name" value="G-TYPE LECTIN S-RECEPTOR-LIKE SERINE/THREONINE-PROTEIN KINASE SD2-5"/>
    <property type="match status" value="1"/>
</dbReference>
<dbReference type="PROSITE" id="PS50927">
    <property type="entry name" value="BULB_LECTIN"/>
    <property type="match status" value="4"/>
</dbReference>
<feature type="domain" description="Bulb-type lectin" evidence="23">
    <location>
        <begin position="155"/>
        <end position="282"/>
    </location>
</feature>
<reference evidence="24 25" key="1">
    <citation type="submission" date="2020-10" db="EMBL/GenBank/DDBJ databases">
        <title>Plant Genome Project.</title>
        <authorList>
            <person name="Zhang R.-G."/>
        </authorList>
    </citation>
    <scope>NUCLEOTIDE SEQUENCE [LARGE SCALE GENOMIC DNA]</scope>
    <source>
        <strain evidence="24">FAFU-HL-1</strain>
        <tissue evidence="24">Leaf</tissue>
    </source>
</reference>
<protein>
    <recommendedName>
        <fullName evidence="2">non-specific serine/threonine protein kinase</fullName>
        <ecNumber evidence="2">2.7.11.1</ecNumber>
    </recommendedName>
</protein>
<evidence type="ECO:0000256" key="7">
    <source>
        <dbReference type="ARBA" id="ARBA00022729"/>
    </source>
</evidence>
<feature type="transmembrane region" description="Helical" evidence="19">
    <location>
        <begin position="448"/>
        <end position="471"/>
    </location>
</feature>
<accession>A0A835MU62</accession>
<dbReference type="Gene3D" id="2.90.10.30">
    <property type="match status" value="2"/>
</dbReference>
<dbReference type="GO" id="GO:0048544">
    <property type="term" value="P:recognition of pollen"/>
    <property type="evidence" value="ECO:0007669"/>
    <property type="project" value="InterPro"/>
</dbReference>
<comment type="catalytic activity">
    <reaction evidence="17">
        <text>L-seryl-[protein] + ATP = O-phospho-L-seryl-[protein] + ADP + H(+)</text>
        <dbReference type="Rhea" id="RHEA:17989"/>
        <dbReference type="Rhea" id="RHEA-COMP:9863"/>
        <dbReference type="Rhea" id="RHEA-COMP:11604"/>
        <dbReference type="ChEBI" id="CHEBI:15378"/>
        <dbReference type="ChEBI" id="CHEBI:29999"/>
        <dbReference type="ChEBI" id="CHEBI:30616"/>
        <dbReference type="ChEBI" id="CHEBI:83421"/>
        <dbReference type="ChEBI" id="CHEBI:456216"/>
        <dbReference type="EC" id="2.7.11.1"/>
    </reaction>
</comment>
<gene>
    <name evidence="24" type="ORF">SADUNF_Sadunf07G0095800</name>
</gene>
<dbReference type="Gene3D" id="1.10.510.10">
    <property type="entry name" value="Transferase(Phosphotransferase) domain 1"/>
    <property type="match status" value="1"/>
</dbReference>
<dbReference type="PANTHER" id="PTHR47976:SF49">
    <property type="entry name" value="RECEPTOR-LIKE SERINE_THREONINE-PROTEIN KINASE"/>
    <property type="match status" value="1"/>
</dbReference>
<comment type="caution">
    <text evidence="24">The sequence shown here is derived from an EMBL/GenBank/DDBJ whole genome shotgun (WGS) entry which is preliminary data.</text>
</comment>
<dbReference type="OrthoDB" id="1668230at2759"/>